<organism evidence="1 2">
    <name type="scientific">Penicillium bovifimosum</name>
    <dbReference type="NCBI Taxonomy" id="126998"/>
    <lineage>
        <taxon>Eukaryota</taxon>
        <taxon>Fungi</taxon>
        <taxon>Dikarya</taxon>
        <taxon>Ascomycota</taxon>
        <taxon>Pezizomycotina</taxon>
        <taxon>Eurotiomycetes</taxon>
        <taxon>Eurotiomycetidae</taxon>
        <taxon>Eurotiales</taxon>
        <taxon>Aspergillaceae</taxon>
        <taxon>Penicillium</taxon>
    </lineage>
</organism>
<dbReference type="RefSeq" id="XP_056522426.1">
    <property type="nucleotide sequence ID" value="XM_056665476.1"/>
</dbReference>
<evidence type="ECO:0000313" key="1">
    <source>
        <dbReference type="EMBL" id="KAJ5135454.1"/>
    </source>
</evidence>
<reference evidence="1" key="1">
    <citation type="submission" date="2022-11" db="EMBL/GenBank/DDBJ databases">
        <authorList>
            <person name="Petersen C."/>
        </authorList>
    </citation>
    <scope>NUCLEOTIDE SEQUENCE</scope>
    <source>
        <strain evidence="1">IBT 22155</strain>
    </source>
</reference>
<sequence length="133" mass="15401">MYHRDESYEECAWMLQLAMAVASSCPDLDDDQNDRAVQSLNKIWPEALKNAKKNLNEELLLMDYAANQLVNENMRLFWITRVTNICAKLGLSGTAQWYAVLQEEIKAINKPGTFWTDENKELVRGKLEELVYI</sequence>
<gene>
    <name evidence="1" type="ORF">N7515_004732</name>
</gene>
<keyword evidence="2" id="KW-1185">Reference proteome</keyword>
<name>A0A9W9H0P3_9EURO</name>
<dbReference type="AlphaFoldDB" id="A0A9W9H0P3"/>
<dbReference type="EMBL" id="JAPQKL010000004">
    <property type="protein sequence ID" value="KAJ5135454.1"/>
    <property type="molecule type" value="Genomic_DNA"/>
</dbReference>
<dbReference type="PROSITE" id="PS51257">
    <property type="entry name" value="PROKAR_LIPOPROTEIN"/>
    <property type="match status" value="1"/>
</dbReference>
<dbReference type="GeneID" id="81404646"/>
<reference evidence="1" key="2">
    <citation type="journal article" date="2023" name="IMA Fungus">
        <title>Comparative genomic study of the Penicillium genus elucidates a diverse pangenome and 15 lateral gene transfer events.</title>
        <authorList>
            <person name="Petersen C."/>
            <person name="Sorensen T."/>
            <person name="Nielsen M.R."/>
            <person name="Sondergaard T.E."/>
            <person name="Sorensen J.L."/>
            <person name="Fitzpatrick D.A."/>
            <person name="Frisvad J.C."/>
            <person name="Nielsen K.L."/>
        </authorList>
    </citation>
    <scope>NUCLEOTIDE SEQUENCE</scope>
    <source>
        <strain evidence="1">IBT 22155</strain>
    </source>
</reference>
<comment type="caution">
    <text evidence="1">The sequence shown here is derived from an EMBL/GenBank/DDBJ whole genome shotgun (WGS) entry which is preliminary data.</text>
</comment>
<accession>A0A9W9H0P3</accession>
<evidence type="ECO:0000313" key="2">
    <source>
        <dbReference type="Proteomes" id="UP001149079"/>
    </source>
</evidence>
<protein>
    <submittedName>
        <fullName evidence="1">Uncharacterized protein</fullName>
    </submittedName>
</protein>
<proteinExistence type="predicted"/>
<dbReference type="Proteomes" id="UP001149079">
    <property type="component" value="Unassembled WGS sequence"/>
</dbReference>